<dbReference type="AlphaFoldDB" id="A0AAV7CI70"/>
<proteinExistence type="predicted"/>
<sequence length="80" mass="8966">MRTERFWQRCCLIGWCSLRPGSFRGPSTALFQAAVHLVLCFVSGRQWSRAGLVTGRGTCCPWIRQKRLIGLTTSTSGLSF</sequence>
<protein>
    <recommendedName>
        <fullName evidence="3">Secreted protein</fullName>
    </recommendedName>
</protein>
<keyword evidence="2" id="KW-1185">Reference proteome</keyword>
<name>A0AAV7CI70_ENGPU</name>
<evidence type="ECO:0008006" key="3">
    <source>
        <dbReference type="Google" id="ProtNLM"/>
    </source>
</evidence>
<dbReference type="EMBL" id="WNYA01000003">
    <property type="protein sequence ID" value="KAG8584361.1"/>
    <property type="molecule type" value="Genomic_DNA"/>
</dbReference>
<accession>A0AAV7CI70</accession>
<evidence type="ECO:0000313" key="2">
    <source>
        <dbReference type="Proteomes" id="UP000824782"/>
    </source>
</evidence>
<organism evidence="1 2">
    <name type="scientific">Engystomops pustulosus</name>
    <name type="common">Tungara frog</name>
    <name type="synonym">Physalaemus pustulosus</name>
    <dbReference type="NCBI Taxonomy" id="76066"/>
    <lineage>
        <taxon>Eukaryota</taxon>
        <taxon>Metazoa</taxon>
        <taxon>Chordata</taxon>
        <taxon>Craniata</taxon>
        <taxon>Vertebrata</taxon>
        <taxon>Euteleostomi</taxon>
        <taxon>Amphibia</taxon>
        <taxon>Batrachia</taxon>
        <taxon>Anura</taxon>
        <taxon>Neobatrachia</taxon>
        <taxon>Hyloidea</taxon>
        <taxon>Leptodactylidae</taxon>
        <taxon>Leiuperinae</taxon>
        <taxon>Engystomops</taxon>
    </lineage>
</organism>
<dbReference type="Proteomes" id="UP000824782">
    <property type="component" value="Unassembled WGS sequence"/>
</dbReference>
<reference evidence="1" key="1">
    <citation type="thesis" date="2020" institute="ProQuest LLC" country="789 East Eisenhower Parkway, Ann Arbor, MI, USA">
        <title>Comparative Genomics and Chromosome Evolution.</title>
        <authorList>
            <person name="Mudd A.B."/>
        </authorList>
    </citation>
    <scope>NUCLEOTIDE SEQUENCE</scope>
    <source>
        <strain evidence="1">237g6f4</strain>
        <tissue evidence="1">Blood</tissue>
    </source>
</reference>
<evidence type="ECO:0000313" key="1">
    <source>
        <dbReference type="EMBL" id="KAG8584361.1"/>
    </source>
</evidence>
<comment type="caution">
    <text evidence="1">The sequence shown here is derived from an EMBL/GenBank/DDBJ whole genome shotgun (WGS) entry which is preliminary data.</text>
</comment>
<gene>
    <name evidence="1" type="ORF">GDO81_008796</name>
</gene>